<name>A0A9N9SWD2_DIABA</name>
<dbReference type="InterPro" id="IPR017853">
    <property type="entry name" value="GH"/>
</dbReference>
<dbReference type="SUPFAM" id="SSF51445">
    <property type="entry name" value="(Trans)glycosidases"/>
    <property type="match status" value="1"/>
</dbReference>
<dbReference type="EMBL" id="OU898278">
    <property type="protein sequence ID" value="CAG9831764.1"/>
    <property type="molecule type" value="Genomic_DNA"/>
</dbReference>
<protein>
    <recommendedName>
        <fullName evidence="3">Beta-N-acetylhexosaminidase</fullName>
    </recommendedName>
</protein>
<reference evidence="1" key="1">
    <citation type="submission" date="2022-01" db="EMBL/GenBank/DDBJ databases">
        <authorList>
            <person name="King R."/>
        </authorList>
    </citation>
    <scope>NUCLEOTIDE SEQUENCE</scope>
</reference>
<dbReference type="PANTHER" id="PTHR21040">
    <property type="entry name" value="BCDNA.GH04120"/>
    <property type="match status" value="1"/>
</dbReference>
<evidence type="ECO:0000313" key="2">
    <source>
        <dbReference type="Proteomes" id="UP001153709"/>
    </source>
</evidence>
<dbReference type="Proteomes" id="UP001153709">
    <property type="component" value="Chromosome 3"/>
</dbReference>
<dbReference type="Gene3D" id="3.20.20.80">
    <property type="entry name" value="Glycosidases"/>
    <property type="match status" value="1"/>
</dbReference>
<sequence length="587" mass="67408">MEKNILIHLDLKGAPPKPAYLAKIDFVKINATSVVAARKPIKKLKDLLVDIPVPIKEARIVKTKFAKSVLLDLGKEVVFLPERMTRGLHLRHRGVCKRKIFVSISRPGGRWEQVSADVIFQNCLILKERESVNMFLVLFVCKIPCATGILLEWEDTFPYTDDIRLLGSLGDSSATSQSNLTVIPLVQTIGHMEFVLKYSKFNYLRETKDCPNCLCPTSDGSLDLVKCLINQIISFHEHCEYIHIGADEVWHMGVCEKCVQLGSQRLRFLWLDHVIKLAIYIKSTYPNKKIIVWDDMLRNIDEDLLKESNIGDLVEPMVWYYQNEDAFFNQNLWDKYCTIFPNIWAASAFKGATSSCQIIPTVAHHIQNQECWIRGLSKYTEKIKNLRGIVLTGWSRFDHYATLCELLPCGIPSLFFSLMTLRHGEYSPEACEAEALRINCSFPFNNMTNRPPIFPGSEVYVTMEWLASFIRKYKMEVNDDRFNTWFNPWQIKTMYVNRGHILGINANLEALLGELEIVEKRFDECVVNILYNHTIEELKGTLIDPIKQNINKMLQASKSLINPGCLSKPQAFKRNWLQAGMSVEENS</sequence>
<keyword evidence="2" id="KW-1185">Reference proteome</keyword>
<gene>
    <name evidence="1" type="ORF">DIABBA_LOCUS5328</name>
</gene>
<dbReference type="InterPro" id="IPR038901">
    <property type="entry name" value="HEXDC-like"/>
</dbReference>
<accession>A0A9N9SWD2</accession>
<proteinExistence type="predicted"/>
<evidence type="ECO:0008006" key="3">
    <source>
        <dbReference type="Google" id="ProtNLM"/>
    </source>
</evidence>
<organism evidence="1 2">
    <name type="scientific">Diabrotica balteata</name>
    <name type="common">Banded cucumber beetle</name>
    <dbReference type="NCBI Taxonomy" id="107213"/>
    <lineage>
        <taxon>Eukaryota</taxon>
        <taxon>Metazoa</taxon>
        <taxon>Ecdysozoa</taxon>
        <taxon>Arthropoda</taxon>
        <taxon>Hexapoda</taxon>
        <taxon>Insecta</taxon>
        <taxon>Pterygota</taxon>
        <taxon>Neoptera</taxon>
        <taxon>Endopterygota</taxon>
        <taxon>Coleoptera</taxon>
        <taxon>Polyphaga</taxon>
        <taxon>Cucujiformia</taxon>
        <taxon>Chrysomeloidea</taxon>
        <taxon>Chrysomelidae</taxon>
        <taxon>Galerucinae</taxon>
        <taxon>Diabroticina</taxon>
        <taxon>Diabroticites</taxon>
        <taxon>Diabrotica</taxon>
    </lineage>
</organism>
<dbReference type="OrthoDB" id="47475at2759"/>
<dbReference type="AlphaFoldDB" id="A0A9N9SWD2"/>
<dbReference type="PANTHER" id="PTHR21040:SF8">
    <property type="entry name" value="BCDNA.GH04120"/>
    <property type="match status" value="1"/>
</dbReference>
<evidence type="ECO:0000313" key="1">
    <source>
        <dbReference type="EMBL" id="CAG9831764.1"/>
    </source>
</evidence>
<dbReference type="GO" id="GO:0015929">
    <property type="term" value="F:hexosaminidase activity"/>
    <property type="evidence" value="ECO:0007669"/>
    <property type="project" value="InterPro"/>
</dbReference>